<keyword evidence="2" id="KW-1185">Reference proteome</keyword>
<comment type="caution">
    <text evidence="1">The sequence shown here is derived from an EMBL/GenBank/DDBJ whole genome shotgun (WGS) entry which is preliminary data.</text>
</comment>
<dbReference type="EMBL" id="CAJJDP010000123">
    <property type="protein sequence ID" value="CAD8200862.1"/>
    <property type="molecule type" value="Genomic_DNA"/>
</dbReference>
<accession>A0A8S1XK56</accession>
<evidence type="ECO:0000313" key="1">
    <source>
        <dbReference type="EMBL" id="CAD8200862.1"/>
    </source>
</evidence>
<dbReference type="Proteomes" id="UP000683925">
    <property type="component" value="Unassembled WGS sequence"/>
</dbReference>
<organism evidence="1 2">
    <name type="scientific">Paramecium octaurelia</name>
    <dbReference type="NCBI Taxonomy" id="43137"/>
    <lineage>
        <taxon>Eukaryota</taxon>
        <taxon>Sar</taxon>
        <taxon>Alveolata</taxon>
        <taxon>Ciliophora</taxon>
        <taxon>Intramacronucleata</taxon>
        <taxon>Oligohymenophorea</taxon>
        <taxon>Peniculida</taxon>
        <taxon>Parameciidae</taxon>
        <taxon>Paramecium</taxon>
    </lineage>
</organism>
<sequence length="133" mass="15591">MQTQDLVEYLEQDVKSCNQLFTFIPYQPSFYNFITKYQLKSIQIELKSEELLPLSILMKNCNIKLNIISNSNKPMVQLALLNSKIQSQLILFLMTQKNLIKSKETLIFNSKIGKRQHVSHLIKLCSCQFELEF</sequence>
<evidence type="ECO:0000313" key="2">
    <source>
        <dbReference type="Proteomes" id="UP000683925"/>
    </source>
</evidence>
<reference evidence="1" key="1">
    <citation type="submission" date="2021-01" db="EMBL/GenBank/DDBJ databases">
        <authorList>
            <consortium name="Genoscope - CEA"/>
            <person name="William W."/>
        </authorList>
    </citation>
    <scope>NUCLEOTIDE SEQUENCE</scope>
</reference>
<dbReference type="AlphaFoldDB" id="A0A8S1XK56"/>
<name>A0A8S1XK56_PAROT</name>
<gene>
    <name evidence="1" type="ORF">POCTA_138.1.T1230023</name>
</gene>
<proteinExistence type="predicted"/>
<protein>
    <submittedName>
        <fullName evidence="1">Uncharacterized protein</fullName>
    </submittedName>
</protein>